<comment type="subcellular location">
    <subcellularLocation>
        <location evidence="1">Cell membrane</location>
        <topology evidence="1">Multi-pass membrane protein</topology>
    </subcellularLocation>
</comment>
<keyword evidence="6 7" id="KW-0472">Membrane</keyword>
<feature type="transmembrane region" description="Helical" evidence="7">
    <location>
        <begin position="77"/>
        <end position="103"/>
    </location>
</feature>
<comment type="similarity">
    <text evidence="2">Belongs to the HupC/HyaC/HydC family.</text>
</comment>
<evidence type="ECO:0000256" key="3">
    <source>
        <dbReference type="ARBA" id="ARBA00022475"/>
    </source>
</evidence>
<dbReference type="AlphaFoldDB" id="A0A382GLN0"/>
<reference evidence="9" key="1">
    <citation type="submission" date="2018-05" db="EMBL/GenBank/DDBJ databases">
        <authorList>
            <person name="Lanie J.A."/>
            <person name="Ng W.-L."/>
            <person name="Kazmierczak K.M."/>
            <person name="Andrzejewski T.M."/>
            <person name="Davidsen T.M."/>
            <person name="Wayne K.J."/>
            <person name="Tettelin H."/>
            <person name="Glass J.I."/>
            <person name="Rusch D."/>
            <person name="Podicherti R."/>
            <person name="Tsui H.-C.T."/>
            <person name="Winkler M.E."/>
        </authorList>
    </citation>
    <scope>NUCLEOTIDE SEQUENCE</scope>
</reference>
<feature type="transmembrane region" description="Helical" evidence="7">
    <location>
        <begin position="215"/>
        <end position="239"/>
    </location>
</feature>
<dbReference type="GO" id="GO:0009055">
    <property type="term" value="F:electron transfer activity"/>
    <property type="evidence" value="ECO:0007669"/>
    <property type="project" value="InterPro"/>
</dbReference>
<dbReference type="SUPFAM" id="SSF81342">
    <property type="entry name" value="Transmembrane di-heme cytochromes"/>
    <property type="match status" value="1"/>
</dbReference>
<keyword evidence="5 7" id="KW-1133">Transmembrane helix</keyword>
<protein>
    <recommendedName>
        <fullName evidence="8">Cytochrome b561 bacterial/Ni-hydrogenase domain-containing protein</fullName>
    </recommendedName>
</protein>
<feature type="non-terminal residue" evidence="9">
    <location>
        <position position="1"/>
    </location>
</feature>
<evidence type="ECO:0000256" key="5">
    <source>
        <dbReference type="ARBA" id="ARBA00022989"/>
    </source>
</evidence>
<dbReference type="EMBL" id="UINC01056247">
    <property type="protein sequence ID" value="SVB76048.1"/>
    <property type="molecule type" value="Genomic_DNA"/>
</dbReference>
<evidence type="ECO:0000256" key="2">
    <source>
        <dbReference type="ARBA" id="ARBA00008622"/>
    </source>
</evidence>
<evidence type="ECO:0000256" key="4">
    <source>
        <dbReference type="ARBA" id="ARBA00022692"/>
    </source>
</evidence>
<accession>A0A382GLN0</accession>
<dbReference type="Gene3D" id="1.20.950.20">
    <property type="entry name" value="Transmembrane di-heme cytochromes, Chain C"/>
    <property type="match status" value="1"/>
</dbReference>
<dbReference type="InterPro" id="IPR011577">
    <property type="entry name" value="Cyt_b561_bac/Ni-Hgenase"/>
</dbReference>
<feature type="transmembrane region" description="Helical" evidence="7">
    <location>
        <begin position="109"/>
        <end position="129"/>
    </location>
</feature>
<evidence type="ECO:0000256" key="6">
    <source>
        <dbReference type="ARBA" id="ARBA00023136"/>
    </source>
</evidence>
<evidence type="ECO:0000256" key="7">
    <source>
        <dbReference type="SAM" id="Phobius"/>
    </source>
</evidence>
<evidence type="ECO:0000313" key="9">
    <source>
        <dbReference type="EMBL" id="SVB76048.1"/>
    </source>
</evidence>
<feature type="transmembrane region" description="Helical" evidence="7">
    <location>
        <begin position="23"/>
        <end position="44"/>
    </location>
</feature>
<dbReference type="InterPro" id="IPR016174">
    <property type="entry name" value="Di-haem_cyt_TM"/>
</dbReference>
<feature type="transmembrane region" description="Helical" evidence="7">
    <location>
        <begin position="172"/>
        <end position="195"/>
    </location>
</feature>
<dbReference type="GO" id="GO:0005506">
    <property type="term" value="F:iron ion binding"/>
    <property type="evidence" value="ECO:0007669"/>
    <property type="project" value="InterPro"/>
</dbReference>
<evidence type="ECO:0000256" key="1">
    <source>
        <dbReference type="ARBA" id="ARBA00004651"/>
    </source>
</evidence>
<dbReference type="Pfam" id="PF01292">
    <property type="entry name" value="Ni_hydr_CYTB"/>
    <property type="match status" value="1"/>
</dbReference>
<sequence>VELWRKLANPWGQEVLIGISWDLMWAALVVGLGFVVLHSVWAYAKSNGGSSGGMEQGSSQGWNLPFKILRHAMSERVFHWLMSVAMIVLLVTAFFPIVGVQFAWVEIHWIAGLVLTATIIYHIIHATFWQDFWAMWIDKDDVEAGKLELNNILSKDEEEVAKTGKYPIDHKLFHHAASVAGLLAIVTGLLMMFRIDTWFGPADPDRFFSDAQWGVVYVLHGLGGVLLITLVITHIYFAVRPDKWWLTKSMVFGWITRDDYLKHHDPDRWVVGEKEVAGEGTVPGDTGFTYGEGNSST</sequence>
<dbReference type="GO" id="GO:0022904">
    <property type="term" value="P:respiratory electron transport chain"/>
    <property type="evidence" value="ECO:0007669"/>
    <property type="project" value="InterPro"/>
</dbReference>
<name>A0A382GLN0_9ZZZZ</name>
<keyword evidence="4 7" id="KW-0812">Transmembrane</keyword>
<feature type="domain" description="Cytochrome b561 bacterial/Ni-hydrogenase" evidence="8">
    <location>
        <begin position="71"/>
        <end position="253"/>
    </location>
</feature>
<dbReference type="InterPro" id="IPR000516">
    <property type="entry name" value="Ni-dep_Hydgase_cyt-B"/>
</dbReference>
<dbReference type="PRINTS" id="PR00161">
    <property type="entry name" value="NIHGNASECYTB"/>
</dbReference>
<organism evidence="9">
    <name type="scientific">marine metagenome</name>
    <dbReference type="NCBI Taxonomy" id="408172"/>
    <lineage>
        <taxon>unclassified sequences</taxon>
        <taxon>metagenomes</taxon>
        <taxon>ecological metagenomes</taxon>
    </lineage>
</organism>
<keyword evidence="3" id="KW-1003">Cell membrane</keyword>
<proteinExistence type="inferred from homology"/>
<gene>
    <name evidence="9" type="ORF">METZ01_LOCUS228902</name>
</gene>
<evidence type="ECO:0000259" key="8">
    <source>
        <dbReference type="Pfam" id="PF01292"/>
    </source>
</evidence>
<dbReference type="GO" id="GO:0005886">
    <property type="term" value="C:plasma membrane"/>
    <property type="evidence" value="ECO:0007669"/>
    <property type="project" value="UniProtKB-SubCell"/>
</dbReference>